<dbReference type="HOGENOM" id="CLU_008852_0_0_1"/>
<evidence type="ECO:0000256" key="5">
    <source>
        <dbReference type="ARBA" id="ARBA00022927"/>
    </source>
</evidence>
<gene>
    <name evidence="9" type="ORF">GALMADRAFT_132149</name>
</gene>
<proteinExistence type="inferred from homology"/>
<protein>
    <recommendedName>
        <fullName evidence="3">Conserved oligomeric Golgi complex subunit 1</fullName>
    </recommendedName>
</protein>
<name>A0A067TQK1_GALM3</name>
<dbReference type="EMBL" id="KL142367">
    <property type="protein sequence ID" value="KDR85455.1"/>
    <property type="molecule type" value="Genomic_DNA"/>
</dbReference>
<keyword evidence="5" id="KW-0653">Protein transport</keyword>
<dbReference type="InterPro" id="IPR033370">
    <property type="entry name" value="COG1"/>
</dbReference>
<evidence type="ECO:0000256" key="7">
    <source>
        <dbReference type="ARBA" id="ARBA00023136"/>
    </source>
</evidence>
<evidence type="ECO:0000256" key="4">
    <source>
        <dbReference type="ARBA" id="ARBA00022448"/>
    </source>
</evidence>
<feature type="region of interest" description="Disordered" evidence="8">
    <location>
        <begin position="1"/>
        <end position="20"/>
    </location>
</feature>
<comment type="similarity">
    <text evidence="2">Belongs to the COG1 family.</text>
</comment>
<dbReference type="STRING" id="685588.A0A067TQK1"/>
<dbReference type="GO" id="GO:0000139">
    <property type="term" value="C:Golgi membrane"/>
    <property type="evidence" value="ECO:0007669"/>
    <property type="project" value="UniProtKB-SubCell"/>
</dbReference>
<dbReference type="PANTHER" id="PTHR31658">
    <property type="entry name" value="CONSERVED OLIGOMERIC GOLGI COMPLEX SUBUNIT 1"/>
    <property type="match status" value="1"/>
</dbReference>
<dbReference type="OrthoDB" id="46189at2759"/>
<comment type="subcellular location">
    <subcellularLocation>
        <location evidence="1">Golgi apparatus membrane</location>
        <topology evidence="1">Peripheral membrane protein</topology>
    </subcellularLocation>
</comment>
<reference evidence="10" key="1">
    <citation type="journal article" date="2014" name="Proc. Natl. Acad. Sci. U.S.A.">
        <title>Extensive sampling of basidiomycete genomes demonstrates inadequacy of the white-rot/brown-rot paradigm for wood decay fungi.</title>
        <authorList>
            <person name="Riley R."/>
            <person name="Salamov A.A."/>
            <person name="Brown D.W."/>
            <person name="Nagy L.G."/>
            <person name="Floudas D."/>
            <person name="Held B.W."/>
            <person name="Levasseur A."/>
            <person name="Lombard V."/>
            <person name="Morin E."/>
            <person name="Otillar R."/>
            <person name="Lindquist E.A."/>
            <person name="Sun H."/>
            <person name="LaButti K.M."/>
            <person name="Schmutz J."/>
            <person name="Jabbour D."/>
            <person name="Luo H."/>
            <person name="Baker S.E."/>
            <person name="Pisabarro A.G."/>
            <person name="Walton J.D."/>
            <person name="Blanchette R.A."/>
            <person name="Henrissat B."/>
            <person name="Martin F."/>
            <person name="Cullen D."/>
            <person name="Hibbett D.S."/>
            <person name="Grigoriev I.V."/>
        </authorList>
    </citation>
    <scope>NUCLEOTIDE SEQUENCE [LARGE SCALE GENOMIC DNA]</scope>
    <source>
        <strain evidence="10">CBS 339.88</strain>
    </source>
</reference>
<dbReference type="GO" id="GO:0017119">
    <property type="term" value="C:Golgi transport complex"/>
    <property type="evidence" value="ECO:0007669"/>
    <property type="project" value="InterPro"/>
</dbReference>
<dbReference type="Proteomes" id="UP000027222">
    <property type="component" value="Unassembled WGS sequence"/>
</dbReference>
<accession>A0A067TQK1</accession>
<sequence length="872" mass="97144">MSTYSAPSARSLQSPNSNGHATIDQLQHTAGFTPASFSGPYQKSLASAKLPNDSLNLSPDELFTKHTVSEVKAVQQRLRADAEAKQEELRLMVGSVVPRPPERYRDLLQASSSIISIASSSQRVLEALQECNEAIVSQHALPAPPKTAAIDGLDDRHLSTLQVLSAHMKLLLDAPEHLWRLIERKKYFQAAWLFLLTRVVHRALVRNDDNDEQSWVTEGVDVLTEFPLVQRQWDVVSQFQSQIIHKSTLSLREASASTEETCATLVTLHLLDSRPLNETLAALLLQRSKTLQSLLSWTPSSNGNNHLLIPSPPVPVREVTQVMKNALNTMFQTIGTARTIFHSEGSRRSLVICVLESIQADSESDLQPNRLPDELSLSTQSLLTQLTSSANFQLLPPGLRSYKPYIDLTSSSTSLSQSEFSQKLQEWFNNASEQWRQAAEKWFSGLQSVKDVWSLRVSTKRCIIGSELKERENNHVMSNLDSLCHKRIIAIWQRTLLDTELNCKNRLRENVFTLRSEGTTDNSPVDFLFQPPPIPILPQTVKSFVDTPFQKYQLSLKRQLVCRSSQLDSVISSLEQCARTIQHDFYHLKAGGDEKTVPLLQRLKETYEPNATALSIKVVSFMDEVAIEAIDSPDSDTNGLAFLCRTAADLAYSSLFIQNIGCSHESAKDFKQKMVSINDKVLRKWKEITVDRIIQECRPRLQKRPLQTTGGPSSHILQALLSICDSVRQLGVFHHPARQNSIAQELLRSFIMSWFAKGDAGEHSMQDIAFLQKLSDQYGPPWADASDLLAGKLKTSVCDDVTLSGLGKTASEYLARTQTLLSSLLPPPPAPTLDAPLLQFGIPSLGQNHDSAVDLAKPSPRFGMLLVGNADR</sequence>
<evidence type="ECO:0000313" key="9">
    <source>
        <dbReference type="EMBL" id="KDR85455.1"/>
    </source>
</evidence>
<evidence type="ECO:0000256" key="2">
    <source>
        <dbReference type="ARBA" id="ARBA00006653"/>
    </source>
</evidence>
<dbReference type="PANTHER" id="PTHR31658:SF0">
    <property type="entry name" value="CONSERVED OLIGOMERIC GOLGI COMPLEX SUBUNIT 1"/>
    <property type="match status" value="1"/>
</dbReference>
<dbReference type="Pfam" id="PF08700">
    <property type="entry name" value="VPS51_Exo84_N"/>
    <property type="match status" value="1"/>
</dbReference>
<evidence type="ECO:0000256" key="6">
    <source>
        <dbReference type="ARBA" id="ARBA00023034"/>
    </source>
</evidence>
<keyword evidence="7" id="KW-0472">Membrane</keyword>
<dbReference type="AlphaFoldDB" id="A0A067TQK1"/>
<evidence type="ECO:0000313" key="10">
    <source>
        <dbReference type="Proteomes" id="UP000027222"/>
    </source>
</evidence>
<dbReference type="GO" id="GO:0015031">
    <property type="term" value="P:protein transport"/>
    <property type="evidence" value="ECO:0007669"/>
    <property type="project" value="UniProtKB-KW"/>
</dbReference>
<evidence type="ECO:0000256" key="3">
    <source>
        <dbReference type="ARBA" id="ARBA00020978"/>
    </source>
</evidence>
<organism evidence="9 10">
    <name type="scientific">Galerina marginata (strain CBS 339.88)</name>
    <dbReference type="NCBI Taxonomy" id="685588"/>
    <lineage>
        <taxon>Eukaryota</taxon>
        <taxon>Fungi</taxon>
        <taxon>Dikarya</taxon>
        <taxon>Basidiomycota</taxon>
        <taxon>Agaricomycotina</taxon>
        <taxon>Agaricomycetes</taxon>
        <taxon>Agaricomycetidae</taxon>
        <taxon>Agaricales</taxon>
        <taxon>Agaricineae</taxon>
        <taxon>Strophariaceae</taxon>
        <taxon>Galerina</taxon>
    </lineage>
</organism>
<evidence type="ECO:0000256" key="8">
    <source>
        <dbReference type="SAM" id="MobiDB-lite"/>
    </source>
</evidence>
<keyword evidence="10" id="KW-1185">Reference proteome</keyword>
<keyword evidence="4" id="KW-0813">Transport</keyword>
<dbReference type="GO" id="GO:0006891">
    <property type="term" value="P:intra-Golgi vesicle-mediated transport"/>
    <property type="evidence" value="ECO:0007669"/>
    <property type="project" value="InterPro"/>
</dbReference>
<evidence type="ECO:0000256" key="1">
    <source>
        <dbReference type="ARBA" id="ARBA00004395"/>
    </source>
</evidence>
<keyword evidence="6" id="KW-0333">Golgi apparatus</keyword>